<dbReference type="OrthoDB" id="5324817at2"/>
<feature type="transmembrane region" description="Helical" evidence="1">
    <location>
        <begin position="6"/>
        <end position="28"/>
    </location>
</feature>
<feature type="transmembrane region" description="Helical" evidence="1">
    <location>
        <begin position="71"/>
        <end position="93"/>
    </location>
</feature>
<dbReference type="RefSeq" id="WP_013470130.1">
    <property type="nucleotide sequence ID" value="NC_014810.2"/>
</dbReference>
<organism evidence="2 3">
    <name type="scientific">Helicobacter felis (strain ATCC 49179 / CCUG 28539 / NCTC 12436 / CS1)</name>
    <dbReference type="NCBI Taxonomy" id="936155"/>
    <lineage>
        <taxon>Bacteria</taxon>
        <taxon>Pseudomonadati</taxon>
        <taxon>Campylobacterota</taxon>
        <taxon>Epsilonproteobacteria</taxon>
        <taxon>Campylobacterales</taxon>
        <taxon>Helicobacteraceae</taxon>
        <taxon>Helicobacter</taxon>
    </lineage>
</organism>
<accession>E7ABC8</accession>
<dbReference type="AlphaFoldDB" id="E7ABC8"/>
<proteinExistence type="predicted"/>
<keyword evidence="1" id="KW-0812">Transmembrane</keyword>
<reference evidence="2 3" key="1">
    <citation type="journal article" date="2011" name="Genome Biol. Evol.">
        <title>Comparative whole genome sequence analysis of the carcinogenic bacterial model pathogen Helicobacter felis.</title>
        <authorList>
            <person name="Arnold I.C."/>
            <person name="Zigova Z."/>
            <person name="Holden M."/>
            <person name="Lawley T.D."/>
            <person name="Rad R."/>
            <person name="Dougan G."/>
            <person name="Falkow S."/>
            <person name="Bentley S.D."/>
            <person name="Muller A."/>
        </authorList>
    </citation>
    <scope>NUCLEOTIDE SEQUENCE [LARGE SCALE GENOMIC DNA]</scope>
    <source>
        <strain evidence="3">ATCC 49179 / CCUG 28539 / NCTC 12436 / CS1</strain>
    </source>
</reference>
<dbReference type="HOGENOM" id="CLU_143412_0_0_7"/>
<dbReference type="STRING" id="936155.HFELIS_16020"/>
<feature type="transmembrane region" description="Helical" evidence="1">
    <location>
        <begin position="40"/>
        <end position="59"/>
    </location>
</feature>
<name>E7ABC8_HELFC</name>
<dbReference type="KEGG" id="hfe:HFELIS_16020"/>
<evidence type="ECO:0000256" key="1">
    <source>
        <dbReference type="SAM" id="Phobius"/>
    </source>
</evidence>
<dbReference type="EMBL" id="FQ670179">
    <property type="protein sequence ID" value="CBY83686.1"/>
    <property type="molecule type" value="Genomic_DNA"/>
</dbReference>
<keyword evidence="3" id="KW-1185">Reference proteome</keyword>
<dbReference type="Proteomes" id="UP000007934">
    <property type="component" value="Chromosome"/>
</dbReference>
<gene>
    <name evidence="2" type="ordered locus">Hfelis_16020</name>
</gene>
<keyword evidence="1" id="KW-0472">Membrane</keyword>
<sequence length="110" mass="12188">MEKVSLALLLEYGVLLCVGSFSGFLFALKTIGERSQFAEVMQHIFLAVGSSMLVAWIAYEIIKEYFRLNYGLSVSISAGVGYLGAEVSIKFLIDYLSSKLGRKNKHDPTQ</sequence>
<evidence type="ECO:0000313" key="3">
    <source>
        <dbReference type="Proteomes" id="UP000007934"/>
    </source>
</evidence>
<keyword evidence="1" id="KW-1133">Transmembrane helix</keyword>
<protein>
    <submittedName>
        <fullName evidence="2">Uncharacterized protein</fullName>
    </submittedName>
</protein>
<evidence type="ECO:0000313" key="2">
    <source>
        <dbReference type="EMBL" id="CBY83686.1"/>
    </source>
</evidence>
<dbReference type="GeneID" id="36133920"/>